<dbReference type="AlphaFoldDB" id="A0A0G4P9E4"/>
<keyword evidence="2" id="KW-1185">Reference proteome</keyword>
<evidence type="ECO:0000313" key="1">
    <source>
        <dbReference type="EMBL" id="CRL22936.1"/>
    </source>
</evidence>
<dbReference type="Proteomes" id="UP000053732">
    <property type="component" value="Unassembled WGS sequence"/>
</dbReference>
<sequence>MRFIQPWRTVDQHWTPPPVKAESKRPPVLIKISGESRWFEMQRTSIVGSNISSRRTWSGPRVVDDDDWIGMGRMDYQLQEERGLANPAPVTMARGG</sequence>
<evidence type="ECO:0000313" key="2">
    <source>
        <dbReference type="Proteomes" id="UP000053732"/>
    </source>
</evidence>
<proteinExistence type="predicted"/>
<protein>
    <submittedName>
        <fullName evidence="1">Str. FM013</fullName>
    </submittedName>
</protein>
<gene>
    <name evidence="1" type="ORF">PCAMFM013_S008g000365</name>
</gene>
<accession>A0A0G4P9E4</accession>
<reference evidence="1 2" key="1">
    <citation type="journal article" date="2014" name="Nat. Commun.">
        <title>Multiple recent horizontal transfers of a large genomic region in cheese making fungi.</title>
        <authorList>
            <person name="Cheeseman K."/>
            <person name="Ropars J."/>
            <person name="Renault P."/>
            <person name="Dupont J."/>
            <person name="Gouzy J."/>
            <person name="Branca A."/>
            <person name="Abraham A.L."/>
            <person name="Ceppi M."/>
            <person name="Conseiller E."/>
            <person name="Debuchy R."/>
            <person name="Malagnac F."/>
            <person name="Goarin A."/>
            <person name="Silar P."/>
            <person name="Lacoste S."/>
            <person name="Sallet E."/>
            <person name="Bensimon A."/>
            <person name="Giraud T."/>
            <person name="Brygoo Y."/>
        </authorList>
    </citation>
    <scope>NUCLEOTIDE SEQUENCE [LARGE SCALE GENOMIC DNA]</scope>
    <source>
        <strain evidence="2">FM 013</strain>
    </source>
</reference>
<name>A0A0G4P9E4_PENC3</name>
<organism evidence="1 2">
    <name type="scientific">Penicillium camemberti (strain FM 013)</name>
    <dbReference type="NCBI Taxonomy" id="1429867"/>
    <lineage>
        <taxon>Eukaryota</taxon>
        <taxon>Fungi</taxon>
        <taxon>Dikarya</taxon>
        <taxon>Ascomycota</taxon>
        <taxon>Pezizomycotina</taxon>
        <taxon>Eurotiomycetes</taxon>
        <taxon>Eurotiomycetidae</taxon>
        <taxon>Eurotiales</taxon>
        <taxon>Aspergillaceae</taxon>
        <taxon>Penicillium</taxon>
    </lineage>
</organism>
<dbReference type="EMBL" id="HG793141">
    <property type="protein sequence ID" value="CRL22936.1"/>
    <property type="molecule type" value="Genomic_DNA"/>
</dbReference>